<dbReference type="InterPro" id="IPR036691">
    <property type="entry name" value="Endo/exonu/phosph_ase_sf"/>
</dbReference>
<sequence>MRTTQLSIPGVVTMENDFESLVETSSQHLAQEKCGERTHMQHLDTALIDVLEHKVKEANIRKVVNKVASGWAYCHNLNHSSRGRILILWNPNLVHFNVSCMPVQCIHGMISVPRLGCSIKVTFAYGLHSTADRETLCTELKNIERNQQGPWMCMGDFNTLLLVDDRLGGNPIQDAEMKDFNDFLLDTFMVVLKSVGRRFTWSNSHICSRIDWAIGNADWMLQVPHLEVKVLDLGCFDHSPLSILLDSEEQTDYKPFKFLNCLADHAEFKVVIKKAWEINTSGPLMMKVWRKLKIAKQGLKVLNSKDYKLVGRKVNELREKLGEIQNCMRDHRQYQNMFDEEKLIKEQVEKWSNIEENMLRQKSRVQWLKLGDSNTAYFHASLKSRNAQNIIHCLVTEQGKWIHNRDNIQDEILSFYKNLLGRSADQLPVVNVAVIRQGHYLTRQQQLDLIAPVTSDEVENVLNGIDDSKAPGCDRYNALFFKKVWPIISKDIIEAVLEFFSTGRMNKAINCTTITLIPKVPNASREKKYDSVEWPYLKQILISMNFPDVFINSIMECIVTVTYSISINGQLTAPFQAKKGACSLVFQSSHRLQNVEKSSIYFGGVWQAVQEEIKILWTSRIDVSKKALVAWENLCKKDTLWVQWMHIYHIKGRLVWEVQIPQASWVIKEILKAKDTFIEAGYTEMRTRISIIYFSYAYMPIWVWGKILCWQGITRRTMLWTEELNWVVQYAKGRTVNAKIYRMSLACSTYKIWLERNQRAFQGRKTEGQYDCLYERIRERKGMGLDGFWWAASCWVSFLGSLCERRRHIWVVLWRCMLLYCCCIVGSVLGRVAGYFWVLDLKMDWVYGSSEGNEKNAQY</sequence>
<dbReference type="PANTHER" id="PTHR33710">
    <property type="entry name" value="BNAC02G09200D PROTEIN"/>
    <property type="match status" value="1"/>
</dbReference>
<keyword evidence="4" id="KW-1185">Reference proteome</keyword>
<proteinExistence type="predicted"/>
<gene>
    <name evidence="3" type="ORF">H5410_028264</name>
</gene>
<name>A0A9J5Z5N5_SOLCO</name>
<keyword evidence="1" id="KW-1133">Transmembrane helix</keyword>
<dbReference type="EMBL" id="JACXVP010000005">
    <property type="protein sequence ID" value="KAG5606772.1"/>
    <property type="molecule type" value="Genomic_DNA"/>
</dbReference>
<evidence type="ECO:0000259" key="2">
    <source>
        <dbReference type="Pfam" id="PF03372"/>
    </source>
</evidence>
<organism evidence="3 4">
    <name type="scientific">Solanum commersonii</name>
    <name type="common">Commerson's wild potato</name>
    <name type="synonym">Commerson's nightshade</name>
    <dbReference type="NCBI Taxonomy" id="4109"/>
    <lineage>
        <taxon>Eukaryota</taxon>
        <taxon>Viridiplantae</taxon>
        <taxon>Streptophyta</taxon>
        <taxon>Embryophyta</taxon>
        <taxon>Tracheophyta</taxon>
        <taxon>Spermatophyta</taxon>
        <taxon>Magnoliopsida</taxon>
        <taxon>eudicotyledons</taxon>
        <taxon>Gunneridae</taxon>
        <taxon>Pentapetalae</taxon>
        <taxon>asterids</taxon>
        <taxon>lamiids</taxon>
        <taxon>Solanales</taxon>
        <taxon>Solanaceae</taxon>
        <taxon>Solanoideae</taxon>
        <taxon>Solaneae</taxon>
        <taxon>Solanum</taxon>
    </lineage>
</organism>
<dbReference type="SUPFAM" id="SSF56219">
    <property type="entry name" value="DNase I-like"/>
    <property type="match status" value="1"/>
</dbReference>
<dbReference type="Proteomes" id="UP000824120">
    <property type="component" value="Chromosome 5"/>
</dbReference>
<dbReference type="Pfam" id="PF03372">
    <property type="entry name" value="Exo_endo_phos"/>
    <property type="match status" value="1"/>
</dbReference>
<keyword evidence="1" id="KW-0472">Membrane</keyword>
<dbReference type="GO" id="GO:0003824">
    <property type="term" value="F:catalytic activity"/>
    <property type="evidence" value="ECO:0007669"/>
    <property type="project" value="InterPro"/>
</dbReference>
<accession>A0A9J5Z5N5</accession>
<dbReference type="OrthoDB" id="1296036at2759"/>
<feature type="transmembrane region" description="Helical" evidence="1">
    <location>
        <begin position="816"/>
        <end position="838"/>
    </location>
</feature>
<dbReference type="AlphaFoldDB" id="A0A9J5Z5N5"/>
<feature type="domain" description="Endonuclease/exonuclease/phosphatase" evidence="2">
    <location>
        <begin position="72"/>
        <end position="223"/>
    </location>
</feature>
<keyword evidence="1" id="KW-0812">Transmembrane</keyword>
<protein>
    <recommendedName>
        <fullName evidence="2">Endonuclease/exonuclease/phosphatase domain-containing protein</fullName>
    </recommendedName>
</protein>
<reference evidence="3 4" key="1">
    <citation type="submission" date="2020-09" db="EMBL/GenBank/DDBJ databases">
        <title>De no assembly of potato wild relative species, Solanum commersonii.</title>
        <authorList>
            <person name="Cho K."/>
        </authorList>
    </citation>
    <scope>NUCLEOTIDE SEQUENCE [LARGE SCALE GENOMIC DNA]</scope>
    <source>
        <strain evidence="3">LZ3.2</strain>
        <tissue evidence="3">Leaf</tissue>
    </source>
</reference>
<evidence type="ECO:0000313" key="3">
    <source>
        <dbReference type="EMBL" id="KAG5606772.1"/>
    </source>
</evidence>
<comment type="caution">
    <text evidence="3">The sequence shown here is derived from an EMBL/GenBank/DDBJ whole genome shotgun (WGS) entry which is preliminary data.</text>
</comment>
<dbReference type="PANTHER" id="PTHR33710:SF65">
    <property type="entry name" value="ENDONUCLEASE_EXONUCLEASE_PHOSPHATASE"/>
    <property type="match status" value="1"/>
</dbReference>
<dbReference type="InterPro" id="IPR005135">
    <property type="entry name" value="Endo/exonuclease/phosphatase"/>
</dbReference>
<dbReference type="Gene3D" id="3.60.10.10">
    <property type="entry name" value="Endonuclease/exonuclease/phosphatase"/>
    <property type="match status" value="1"/>
</dbReference>
<evidence type="ECO:0000313" key="4">
    <source>
        <dbReference type="Proteomes" id="UP000824120"/>
    </source>
</evidence>
<evidence type="ECO:0000256" key="1">
    <source>
        <dbReference type="SAM" id="Phobius"/>
    </source>
</evidence>